<name>A0A1Z1WE97_9ACTN</name>
<proteinExistence type="predicted"/>
<protein>
    <submittedName>
        <fullName evidence="3">Uncharacterized protein</fullName>
    </submittedName>
</protein>
<dbReference type="OrthoDB" id="4326983at2"/>
<reference evidence="3 4" key="1">
    <citation type="submission" date="2017-05" db="EMBL/GenBank/DDBJ databases">
        <title>Streptomyces alboflavus Genome sequencing and assembly.</title>
        <authorList>
            <person name="Wang Y."/>
            <person name="Du B."/>
            <person name="Ding Y."/>
            <person name="Liu H."/>
            <person name="Hou Q."/>
            <person name="Liu K."/>
            <person name="Wang C."/>
            <person name="Yao L."/>
        </authorList>
    </citation>
    <scope>NUCLEOTIDE SEQUENCE [LARGE SCALE GENOMIC DNA]</scope>
    <source>
        <strain evidence="3 4">MDJK44</strain>
    </source>
</reference>
<feature type="transmembrane region" description="Helical" evidence="2">
    <location>
        <begin position="87"/>
        <end position="109"/>
    </location>
</feature>
<evidence type="ECO:0000313" key="4">
    <source>
        <dbReference type="Proteomes" id="UP000195880"/>
    </source>
</evidence>
<feature type="transmembrane region" description="Helical" evidence="2">
    <location>
        <begin position="54"/>
        <end position="75"/>
    </location>
</feature>
<keyword evidence="2" id="KW-0812">Transmembrane</keyword>
<evidence type="ECO:0000256" key="1">
    <source>
        <dbReference type="SAM" id="MobiDB-lite"/>
    </source>
</evidence>
<keyword evidence="4" id="KW-1185">Reference proteome</keyword>
<evidence type="ECO:0000256" key="2">
    <source>
        <dbReference type="SAM" id="Phobius"/>
    </source>
</evidence>
<dbReference type="KEGG" id="salf:SMD44_04201"/>
<dbReference type="RefSeq" id="WP_087884883.1">
    <property type="nucleotide sequence ID" value="NZ_CP021748.1"/>
</dbReference>
<accession>A0A1Z1WE97</accession>
<dbReference type="AlphaFoldDB" id="A0A1Z1WE97"/>
<feature type="transmembrane region" description="Helical" evidence="2">
    <location>
        <begin position="20"/>
        <end position="42"/>
    </location>
</feature>
<dbReference type="EMBL" id="CP021748">
    <property type="protein sequence ID" value="ARX84747.1"/>
    <property type="molecule type" value="Genomic_DNA"/>
</dbReference>
<keyword evidence="2" id="KW-1133">Transmembrane helix</keyword>
<dbReference type="Proteomes" id="UP000195880">
    <property type="component" value="Chromosome"/>
</dbReference>
<feature type="transmembrane region" description="Helical" evidence="2">
    <location>
        <begin position="115"/>
        <end position="135"/>
    </location>
</feature>
<organism evidence="3 4">
    <name type="scientific">Streptomyces alboflavus</name>
    <dbReference type="NCBI Taxonomy" id="67267"/>
    <lineage>
        <taxon>Bacteria</taxon>
        <taxon>Bacillati</taxon>
        <taxon>Actinomycetota</taxon>
        <taxon>Actinomycetes</taxon>
        <taxon>Kitasatosporales</taxon>
        <taxon>Streptomycetaceae</taxon>
        <taxon>Streptomyces</taxon>
    </lineage>
</organism>
<feature type="region of interest" description="Disordered" evidence="1">
    <location>
        <begin position="149"/>
        <end position="168"/>
    </location>
</feature>
<keyword evidence="2" id="KW-0472">Membrane</keyword>
<evidence type="ECO:0000313" key="3">
    <source>
        <dbReference type="EMBL" id="ARX84747.1"/>
    </source>
</evidence>
<sequence length="168" mass="18598">MKQNLDPPAQDSTDDELGNLGSGVLSTVTLLLVAYIPATFIGELFGNRGMPASPWLIAPAVALVVAVLMSAQSYLEDRSWWERVDDVWAALLMGLTVVAPIVVAVAWPMPLWSGLPPLTPTVLSFVPLMFAWWCVRQWHRHLAKQQRPQFGPFKPVPRINNPESGEQD</sequence>
<gene>
    <name evidence="3" type="ORF">SMD44_04201</name>
</gene>